<keyword evidence="1" id="KW-1133">Transmembrane helix</keyword>
<sequence>MTGTLISLISIFIGIIASNLFPYFKPKYTFGFTGNTLIGVFGSILLIKTFGRLGFDPWFIMENATFHASLFLINGVVSSLGSIFGLIASKAIYNKLNAD</sequence>
<dbReference type="EMBL" id="BAABCA010000001">
    <property type="protein sequence ID" value="GAA4230478.1"/>
    <property type="molecule type" value="Genomic_DNA"/>
</dbReference>
<dbReference type="RefSeq" id="WP_344785809.1">
    <property type="nucleotide sequence ID" value="NZ_BAABCA010000001.1"/>
</dbReference>
<dbReference type="Proteomes" id="UP001501496">
    <property type="component" value="Unassembled WGS sequence"/>
</dbReference>
<accession>A0ABP8BZ76</accession>
<organism evidence="2 3">
    <name type="scientific">Postechiella marina</name>
    <dbReference type="NCBI Taxonomy" id="943941"/>
    <lineage>
        <taxon>Bacteria</taxon>
        <taxon>Pseudomonadati</taxon>
        <taxon>Bacteroidota</taxon>
        <taxon>Flavobacteriia</taxon>
        <taxon>Flavobacteriales</taxon>
        <taxon>Flavobacteriaceae</taxon>
        <taxon>Postechiella</taxon>
    </lineage>
</organism>
<feature type="transmembrane region" description="Helical" evidence="1">
    <location>
        <begin position="36"/>
        <end position="55"/>
    </location>
</feature>
<feature type="transmembrane region" description="Helical" evidence="1">
    <location>
        <begin position="6"/>
        <end position="24"/>
    </location>
</feature>
<gene>
    <name evidence="2" type="ORF">GCM10022291_00720</name>
</gene>
<evidence type="ECO:0008006" key="4">
    <source>
        <dbReference type="Google" id="ProtNLM"/>
    </source>
</evidence>
<name>A0ABP8BZ76_9FLAO</name>
<evidence type="ECO:0000313" key="3">
    <source>
        <dbReference type="Proteomes" id="UP001501496"/>
    </source>
</evidence>
<keyword evidence="3" id="KW-1185">Reference proteome</keyword>
<protein>
    <recommendedName>
        <fullName evidence="4">Energy coupling factor transporter S component ThiW</fullName>
    </recommendedName>
</protein>
<reference evidence="3" key="1">
    <citation type="journal article" date="2019" name="Int. J. Syst. Evol. Microbiol.">
        <title>The Global Catalogue of Microorganisms (GCM) 10K type strain sequencing project: providing services to taxonomists for standard genome sequencing and annotation.</title>
        <authorList>
            <consortium name="The Broad Institute Genomics Platform"/>
            <consortium name="The Broad Institute Genome Sequencing Center for Infectious Disease"/>
            <person name="Wu L."/>
            <person name="Ma J."/>
        </authorList>
    </citation>
    <scope>NUCLEOTIDE SEQUENCE [LARGE SCALE GENOMIC DNA]</scope>
    <source>
        <strain evidence="3">JCM 17630</strain>
    </source>
</reference>
<keyword evidence="1" id="KW-0812">Transmembrane</keyword>
<proteinExistence type="predicted"/>
<feature type="transmembrane region" description="Helical" evidence="1">
    <location>
        <begin position="67"/>
        <end position="88"/>
    </location>
</feature>
<evidence type="ECO:0000313" key="2">
    <source>
        <dbReference type="EMBL" id="GAA4230478.1"/>
    </source>
</evidence>
<comment type="caution">
    <text evidence="2">The sequence shown here is derived from an EMBL/GenBank/DDBJ whole genome shotgun (WGS) entry which is preliminary data.</text>
</comment>
<evidence type="ECO:0000256" key="1">
    <source>
        <dbReference type="SAM" id="Phobius"/>
    </source>
</evidence>
<keyword evidence="1" id="KW-0472">Membrane</keyword>